<reference evidence="1 2" key="1">
    <citation type="submission" date="2022-09" db="EMBL/GenBank/DDBJ databases">
        <title>Enrichment on poylsaccharides allowed isolation of novel metabolic and taxonomic groups of Haloarchaea.</title>
        <authorList>
            <person name="Sorokin D.Y."/>
            <person name="Elcheninov A.G."/>
            <person name="Khizhniak T.V."/>
            <person name="Kolganova T.V."/>
            <person name="Kublanov I.V."/>
        </authorList>
    </citation>
    <scope>NUCLEOTIDE SEQUENCE [LARGE SCALE GENOMIC DNA]</scope>
    <source>
        <strain evidence="1 2">AArc-m2/3/4</strain>
    </source>
</reference>
<name>A0ABT2QJ60_9EURY</name>
<comment type="caution">
    <text evidence="1">The sequence shown here is derived from an EMBL/GenBank/DDBJ whole genome shotgun (WGS) entry which is preliminary data.</text>
</comment>
<accession>A0ABT2QJ60</accession>
<dbReference type="EMBL" id="JAOPKB010000015">
    <property type="protein sequence ID" value="MCU4974961.1"/>
    <property type="molecule type" value="Genomic_DNA"/>
</dbReference>
<protein>
    <submittedName>
        <fullName evidence="1">Uncharacterized protein</fullName>
    </submittedName>
</protein>
<evidence type="ECO:0000313" key="1">
    <source>
        <dbReference type="EMBL" id="MCU4974961.1"/>
    </source>
</evidence>
<sequence>MGEEDCQMNDSEGDGRLTIQEATQAEVEEAIAEIEESDQIVVGS</sequence>
<proteinExistence type="predicted"/>
<dbReference type="Proteomes" id="UP001320972">
    <property type="component" value="Unassembled WGS sequence"/>
</dbReference>
<organism evidence="1 2">
    <name type="scientific">Natronoglomus mannanivorans</name>
    <dbReference type="NCBI Taxonomy" id="2979990"/>
    <lineage>
        <taxon>Archaea</taxon>
        <taxon>Methanobacteriati</taxon>
        <taxon>Methanobacteriota</taxon>
        <taxon>Stenosarchaea group</taxon>
        <taxon>Halobacteria</taxon>
        <taxon>Halobacteriales</taxon>
        <taxon>Natrialbaceae</taxon>
        <taxon>Natronoglomus</taxon>
    </lineage>
</organism>
<evidence type="ECO:0000313" key="2">
    <source>
        <dbReference type="Proteomes" id="UP001320972"/>
    </source>
</evidence>
<keyword evidence="2" id="KW-1185">Reference proteome</keyword>
<gene>
    <name evidence="1" type="ORF">OB955_19785</name>
</gene>